<reference evidence="1" key="1">
    <citation type="journal article" date="2022" name="New Phytol.">
        <title>Evolutionary transition to the ectomycorrhizal habit in the genomes of a hyperdiverse lineage of mushroom-forming fungi.</title>
        <authorList>
            <person name="Looney B."/>
            <person name="Miyauchi S."/>
            <person name="Morin E."/>
            <person name="Drula E."/>
            <person name="Courty P.E."/>
            <person name="Kohler A."/>
            <person name="Kuo A."/>
            <person name="LaButti K."/>
            <person name="Pangilinan J."/>
            <person name="Lipzen A."/>
            <person name="Riley R."/>
            <person name="Andreopoulos W."/>
            <person name="He G."/>
            <person name="Johnson J."/>
            <person name="Nolan M."/>
            <person name="Tritt A."/>
            <person name="Barry K.W."/>
            <person name="Grigoriev I.V."/>
            <person name="Nagy L.G."/>
            <person name="Hibbett D."/>
            <person name="Henrissat B."/>
            <person name="Matheny P.B."/>
            <person name="Labbe J."/>
            <person name="Martin F.M."/>
        </authorList>
    </citation>
    <scope>NUCLEOTIDE SEQUENCE</scope>
    <source>
        <strain evidence="1">BPL690</strain>
    </source>
</reference>
<evidence type="ECO:0000313" key="1">
    <source>
        <dbReference type="EMBL" id="KAI0305550.1"/>
    </source>
</evidence>
<gene>
    <name evidence="1" type="ORF">B0F90DRAFT_1617112</name>
</gene>
<proteinExistence type="predicted"/>
<dbReference type="AlphaFoldDB" id="A0AAD4QQN6"/>
<feature type="non-terminal residue" evidence="1">
    <location>
        <position position="1"/>
    </location>
</feature>
<comment type="caution">
    <text evidence="1">The sequence shown here is derived from an EMBL/GenBank/DDBJ whole genome shotgun (WGS) entry which is preliminary data.</text>
</comment>
<organism evidence="1 2">
    <name type="scientific">Multifurca ochricompacta</name>
    <dbReference type="NCBI Taxonomy" id="376703"/>
    <lineage>
        <taxon>Eukaryota</taxon>
        <taxon>Fungi</taxon>
        <taxon>Dikarya</taxon>
        <taxon>Basidiomycota</taxon>
        <taxon>Agaricomycotina</taxon>
        <taxon>Agaricomycetes</taxon>
        <taxon>Russulales</taxon>
        <taxon>Russulaceae</taxon>
        <taxon>Multifurca</taxon>
    </lineage>
</organism>
<dbReference type="EMBL" id="WTXG01000005">
    <property type="protein sequence ID" value="KAI0305550.1"/>
    <property type="molecule type" value="Genomic_DNA"/>
</dbReference>
<accession>A0AAD4QQN6</accession>
<evidence type="ECO:0000313" key="2">
    <source>
        <dbReference type="Proteomes" id="UP001203297"/>
    </source>
</evidence>
<feature type="non-terminal residue" evidence="1">
    <location>
        <position position="73"/>
    </location>
</feature>
<dbReference type="Proteomes" id="UP001203297">
    <property type="component" value="Unassembled WGS sequence"/>
</dbReference>
<keyword evidence="2" id="KW-1185">Reference proteome</keyword>
<sequence>IAQAVLLLRPHVPLYSTDALPVNCSAYSTRPPPTDSPRRQPIEQLPRTCECLTQTLCCHGCGCSVGYMIVVPV</sequence>
<name>A0AAD4QQN6_9AGAM</name>
<protein>
    <submittedName>
        <fullName evidence="1">Uncharacterized protein</fullName>
    </submittedName>
</protein>